<dbReference type="GO" id="GO:0005852">
    <property type="term" value="C:eukaryotic translation initiation factor 3 complex"/>
    <property type="evidence" value="ECO:0007669"/>
    <property type="project" value="UniProtKB-UniRule"/>
</dbReference>
<dbReference type="PANTHER" id="PTHR14068">
    <property type="entry name" value="EUKARYOTIC TRANSLATION INITIATION FACTOR 3 EIF3 -RELATED"/>
    <property type="match status" value="1"/>
</dbReference>
<dbReference type="SUPFAM" id="SSF54928">
    <property type="entry name" value="RNA-binding domain, RBD"/>
    <property type="match status" value="1"/>
</dbReference>
<dbReference type="GO" id="GO:0003723">
    <property type="term" value="F:RNA binding"/>
    <property type="evidence" value="ECO:0007669"/>
    <property type="project" value="UniProtKB-UniRule"/>
</dbReference>
<keyword evidence="4 6" id="KW-0694">RNA-binding</keyword>
<comment type="caution">
    <text evidence="8">The sequence shown here is derived from an EMBL/GenBank/DDBJ whole genome shotgun (WGS) entry which is preliminary data.</text>
</comment>
<evidence type="ECO:0000256" key="2">
    <source>
        <dbReference type="ARBA" id="ARBA00022490"/>
    </source>
</evidence>
<sequence length="478" mass="55321">MVVDNLPVVPPKKFKKLEDFIRKIYSQIGMIREEGLSMPMNPETQNTLGYCFIEYDTPQEAELARETTNGYKLDKSHTFAVNLFDDFEKYMKVPEEWTPAEINSYTPGVEERVSDDVENLQQWLTDEKARDQFVIRAATFTEVFWNDPRQLMPDLAYCRQRVVLNIFDVRTGKVMRDFKGNADEFAAGGSGGVSGVSWSIFRWGGGREEKYFARIGKNVVSVYETETFTLIDKKSLKVENVMDLTWSPTDPIIVLFVPELGGGNQPARVSLVQLHGKEELRQKNLFSVSDCKMHWQSNGEYLAVKANAFYWSPGGRFIVLAGSKGFDGQLEFYNVDELDTMATGEHFMAPDIEWDPTGRYVASSVTSVHEMENGFCTWSFNGKLLYRIPKDHFYQFLWRPRPPSFSSAEKEEEIANNLKKYSKKCEAEDQEDMSLQLSEQDRKNRKMLQEEWDAWVSKWKQLHEEERELRVQLRDGEA</sequence>
<feature type="domain" description="RRM" evidence="7">
    <location>
        <begin position="1"/>
        <end position="86"/>
    </location>
</feature>
<keyword evidence="2 6" id="KW-0963">Cytoplasm</keyword>
<dbReference type="InterPro" id="IPR035979">
    <property type="entry name" value="RBD_domain_sf"/>
</dbReference>
<dbReference type="InterPro" id="IPR034363">
    <property type="entry name" value="eIF3B_RRM"/>
</dbReference>
<keyword evidence="9" id="KW-1185">Reference proteome</keyword>
<reference evidence="8" key="1">
    <citation type="journal article" date="2017" name="Gigascience">
        <title>The genome draft of coconut (Cocos nucifera).</title>
        <authorList>
            <person name="Xiao Y."/>
            <person name="Xu P."/>
            <person name="Fan H."/>
            <person name="Baudouin L."/>
            <person name="Xia W."/>
            <person name="Bocs S."/>
            <person name="Xu J."/>
            <person name="Li Q."/>
            <person name="Guo A."/>
            <person name="Zhou L."/>
            <person name="Li J."/>
            <person name="Wu Y."/>
            <person name="Ma Z."/>
            <person name="Armero A."/>
            <person name="Issali A.E."/>
            <person name="Liu N."/>
            <person name="Peng M."/>
            <person name="Yang Y."/>
        </authorList>
    </citation>
    <scope>NUCLEOTIDE SEQUENCE</scope>
    <source>
        <tissue evidence="8">Spear leaf of Hainan Tall coconut</tissue>
    </source>
</reference>
<evidence type="ECO:0000256" key="5">
    <source>
        <dbReference type="ARBA" id="ARBA00022917"/>
    </source>
</evidence>
<protein>
    <recommendedName>
        <fullName evidence="6">Eukaryotic translation initiation factor 3 subunit B</fullName>
        <shortName evidence="6">eIF3b</shortName>
    </recommendedName>
    <alternativeName>
        <fullName evidence="6">eIF-3-eta</fullName>
    </alternativeName>
    <alternativeName>
        <fullName evidence="6">eIF3 p110</fullName>
    </alternativeName>
</protein>
<dbReference type="GO" id="GO:0003743">
    <property type="term" value="F:translation initiation factor activity"/>
    <property type="evidence" value="ECO:0007669"/>
    <property type="project" value="UniProtKB-UniRule"/>
</dbReference>
<accession>A0A8K0N530</accession>
<gene>
    <name evidence="8" type="ORF">COCNU_07G004310</name>
</gene>
<dbReference type="AlphaFoldDB" id="A0A8K0N530"/>
<reference evidence="8" key="2">
    <citation type="submission" date="2019-07" db="EMBL/GenBank/DDBJ databases">
        <authorList>
            <person name="Yang Y."/>
            <person name="Bocs S."/>
            <person name="Baudouin L."/>
        </authorList>
    </citation>
    <scope>NUCLEOTIDE SEQUENCE</scope>
    <source>
        <tissue evidence="8">Spear leaf of Hainan Tall coconut</tissue>
    </source>
</reference>
<evidence type="ECO:0000313" key="9">
    <source>
        <dbReference type="Proteomes" id="UP000797356"/>
    </source>
</evidence>
<evidence type="ECO:0000259" key="7">
    <source>
        <dbReference type="PROSITE" id="PS50102"/>
    </source>
</evidence>
<dbReference type="FunFam" id="3.30.70.330:FF:000235">
    <property type="entry name" value="Eukaryotic translation initiation factor 3 subunit B"/>
    <property type="match status" value="1"/>
</dbReference>
<dbReference type="InterPro" id="IPR015943">
    <property type="entry name" value="WD40/YVTN_repeat-like_dom_sf"/>
</dbReference>
<dbReference type="EMBL" id="CM017878">
    <property type="protein sequence ID" value="KAG1354319.1"/>
    <property type="molecule type" value="Genomic_DNA"/>
</dbReference>
<keyword evidence="3 6" id="KW-0396">Initiation factor</keyword>
<name>A0A8K0N530_COCNU</name>
<evidence type="ECO:0000256" key="1">
    <source>
        <dbReference type="ARBA" id="ARBA00004496"/>
    </source>
</evidence>
<dbReference type="Pfam" id="PF08662">
    <property type="entry name" value="eIF2A"/>
    <property type="match status" value="1"/>
</dbReference>
<dbReference type="GO" id="GO:0016282">
    <property type="term" value="C:eukaryotic 43S preinitiation complex"/>
    <property type="evidence" value="ECO:0007669"/>
    <property type="project" value="UniProtKB-UniRule"/>
</dbReference>
<dbReference type="InterPro" id="IPR013979">
    <property type="entry name" value="TIF_beta_prop-like"/>
</dbReference>
<comment type="similarity">
    <text evidence="6">Belongs to the eIF-3 subunit B family.</text>
</comment>
<dbReference type="InterPro" id="IPR011400">
    <property type="entry name" value="EIF3B"/>
</dbReference>
<dbReference type="Gene3D" id="2.130.10.10">
    <property type="entry name" value="YVTN repeat-like/Quinoprotein amine dehydrogenase"/>
    <property type="match status" value="1"/>
</dbReference>
<dbReference type="GO" id="GO:0031369">
    <property type="term" value="F:translation initiation factor binding"/>
    <property type="evidence" value="ECO:0007669"/>
    <property type="project" value="InterPro"/>
</dbReference>
<comment type="function">
    <text evidence="6">RNA-binding component of the eukaryotic translation initiation factor 3 (eIF-3) complex, which is involved in protein synthesis of a specialized repertoire of mRNAs and, together with other initiation factors, stimulates binding of mRNA and methionyl-tRNAi to the 40S ribosome. The eIF-3 complex specifically targets and initiates translation of a subset of mRNAs involved in cell proliferation.</text>
</comment>
<dbReference type="Gene3D" id="3.30.70.330">
    <property type="match status" value="1"/>
</dbReference>
<proteinExistence type="inferred from homology"/>
<dbReference type="InterPro" id="IPR000504">
    <property type="entry name" value="RRM_dom"/>
</dbReference>
<dbReference type="GO" id="GO:0033290">
    <property type="term" value="C:eukaryotic 48S preinitiation complex"/>
    <property type="evidence" value="ECO:0007669"/>
    <property type="project" value="UniProtKB-UniRule"/>
</dbReference>
<dbReference type="Proteomes" id="UP000797356">
    <property type="component" value="Chromosome 7"/>
</dbReference>
<organism evidence="8 9">
    <name type="scientific">Cocos nucifera</name>
    <name type="common">Coconut palm</name>
    <dbReference type="NCBI Taxonomy" id="13894"/>
    <lineage>
        <taxon>Eukaryota</taxon>
        <taxon>Viridiplantae</taxon>
        <taxon>Streptophyta</taxon>
        <taxon>Embryophyta</taxon>
        <taxon>Tracheophyta</taxon>
        <taxon>Spermatophyta</taxon>
        <taxon>Magnoliopsida</taxon>
        <taxon>Liliopsida</taxon>
        <taxon>Arecaceae</taxon>
        <taxon>Arecoideae</taxon>
        <taxon>Cocoseae</taxon>
        <taxon>Attaleinae</taxon>
        <taxon>Cocos</taxon>
    </lineage>
</organism>
<dbReference type="InterPro" id="IPR012677">
    <property type="entry name" value="Nucleotide-bd_a/b_plait_sf"/>
</dbReference>
<dbReference type="OrthoDB" id="10250414at2759"/>
<dbReference type="Pfam" id="PF00076">
    <property type="entry name" value="RRM_1"/>
    <property type="match status" value="1"/>
</dbReference>
<comment type="subunit">
    <text evidence="6">Component of the eukaryotic translation initiation factor 3 (eIF-3) complex.</text>
</comment>
<dbReference type="GO" id="GO:0001732">
    <property type="term" value="P:formation of cytoplasmic translation initiation complex"/>
    <property type="evidence" value="ECO:0007669"/>
    <property type="project" value="UniProtKB-UniRule"/>
</dbReference>
<dbReference type="PROSITE" id="PS50102">
    <property type="entry name" value="RRM"/>
    <property type="match status" value="1"/>
</dbReference>
<evidence type="ECO:0000256" key="6">
    <source>
        <dbReference type="HAMAP-Rule" id="MF_03001"/>
    </source>
</evidence>
<evidence type="ECO:0000313" key="8">
    <source>
        <dbReference type="EMBL" id="KAG1354319.1"/>
    </source>
</evidence>
<evidence type="ECO:0000256" key="4">
    <source>
        <dbReference type="ARBA" id="ARBA00022884"/>
    </source>
</evidence>
<evidence type="ECO:0000256" key="3">
    <source>
        <dbReference type="ARBA" id="ARBA00022540"/>
    </source>
</evidence>
<dbReference type="CDD" id="cd12278">
    <property type="entry name" value="RRM_eIF3B"/>
    <property type="match status" value="1"/>
</dbReference>
<comment type="subcellular location">
    <subcellularLocation>
        <location evidence="1 6">Cytoplasm</location>
    </subcellularLocation>
</comment>
<dbReference type="HAMAP" id="MF_03001">
    <property type="entry name" value="eIF3b"/>
    <property type="match status" value="1"/>
</dbReference>
<dbReference type="PANTHER" id="PTHR14068:SF0">
    <property type="entry name" value="EUKARYOTIC TRANSLATION INITIATION FACTOR 3 SUBUNIT B"/>
    <property type="match status" value="1"/>
</dbReference>
<dbReference type="SUPFAM" id="SSF50960">
    <property type="entry name" value="TolB, C-terminal domain"/>
    <property type="match status" value="1"/>
</dbReference>
<keyword evidence="5 6" id="KW-0648">Protein biosynthesis</keyword>